<dbReference type="EMBL" id="CP017298">
    <property type="protein sequence ID" value="AOS48036.1"/>
    <property type="molecule type" value="Genomic_DNA"/>
</dbReference>
<feature type="transmembrane region" description="Helical" evidence="1">
    <location>
        <begin position="12"/>
        <end position="35"/>
    </location>
</feature>
<proteinExistence type="predicted"/>
<keyword evidence="1" id="KW-0472">Membrane</keyword>
<sequence length="117" mass="11526">MRGAERGSVTVEHAIGLVAVVGMIGLVVCAAQAGITSTALCQAVRDGARAASIGGKDPRAVAAASFSAVSSAPASFAVAYDEEWVEVSGSATYRGPIGWVGGTATCAARTLAEGTTP</sequence>
<name>A0A1D8B4G9_9ACTO</name>
<evidence type="ECO:0000256" key="1">
    <source>
        <dbReference type="SAM" id="Phobius"/>
    </source>
</evidence>
<evidence type="ECO:0000313" key="3">
    <source>
        <dbReference type="Proteomes" id="UP000095214"/>
    </source>
</evidence>
<keyword evidence="1" id="KW-1133">Transmembrane helix</keyword>
<dbReference type="AlphaFoldDB" id="A0A1D8B4G9"/>
<reference evidence="2 3" key="1">
    <citation type="submission" date="2016-09" db="EMBL/GenBank/DDBJ databases">
        <title>Complete genome sequence of Actinomyces hongkongensis HKU8.</title>
        <authorList>
            <person name="Gao Y.-X."/>
            <person name="Zhou Y.-Y."/>
            <person name="Xie Y."/>
            <person name="Wang M."/>
            <person name="Wang S.-J."/>
            <person name="Shen S.-G."/>
        </authorList>
    </citation>
    <scope>NUCLEOTIDE SEQUENCE [LARGE SCALE GENOMIC DNA]</scope>
    <source>
        <strain evidence="2 3">HKU8</strain>
    </source>
</reference>
<dbReference type="KEGG" id="phon:BH719_05880"/>
<accession>A0A1D8B4G9</accession>
<gene>
    <name evidence="2" type="ORF">BH719_05880</name>
</gene>
<protein>
    <submittedName>
        <fullName evidence="2">Pilus assembly protein TadE</fullName>
    </submittedName>
</protein>
<dbReference type="Proteomes" id="UP000095214">
    <property type="component" value="Chromosome"/>
</dbReference>
<organism evidence="2 3">
    <name type="scientific">Pauljensenia hongkongensis</name>
    <dbReference type="NCBI Taxonomy" id="178339"/>
    <lineage>
        <taxon>Bacteria</taxon>
        <taxon>Bacillati</taxon>
        <taxon>Actinomycetota</taxon>
        <taxon>Actinomycetes</taxon>
        <taxon>Actinomycetales</taxon>
        <taxon>Actinomycetaceae</taxon>
        <taxon>Pauljensenia</taxon>
    </lineage>
</organism>
<keyword evidence="1" id="KW-0812">Transmembrane</keyword>
<evidence type="ECO:0000313" key="2">
    <source>
        <dbReference type="EMBL" id="AOS48036.1"/>
    </source>
</evidence>
<keyword evidence="3" id="KW-1185">Reference proteome</keyword>